<accession>A0AAE3R6A6</accession>
<evidence type="ECO:0000313" key="2">
    <source>
        <dbReference type="Proteomes" id="UP001232063"/>
    </source>
</evidence>
<dbReference type="InterPro" id="IPR016053">
    <property type="entry name" value="Haem_Oase-like"/>
</dbReference>
<dbReference type="GO" id="GO:0004392">
    <property type="term" value="F:heme oxygenase (decyclizing) activity"/>
    <property type="evidence" value="ECO:0007669"/>
    <property type="project" value="InterPro"/>
</dbReference>
<comment type="caution">
    <text evidence="1">The sequence shown here is derived from an EMBL/GenBank/DDBJ whole genome shotgun (WGS) entry which is preliminary data.</text>
</comment>
<dbReference type="EMBL" id="JASJOU010000012">
    <property type="protein sequence ID" value="MDJ1504641.1"/>
    <property type="molecule type" value="Genomic_DNA"/>
</dbReference>
<name>A0AAE3R6A6_9BACT</name>
<keyword evidence="2" id="KW-1185">Reference proteome</keyword>
<sequence>MFLQNLRTQTADCHKALEENSYSVALLSNNVSMEDYKIYLQKLYGVVSGFEKNVFPLLERSLPTISERRKAHLLMKDISAENTTDTIAVLPDKDFTTFYTTEAAAWGGMYVLEGSTLGGQVIQKHLIKSLPDFEGSSYFSAYGSQIGSQWKDFLQQLSLAAQTPGWEQEIIDGAIHTFTMIDNWMKTEASQLLDFTRPNLSHLK</sequence>
<dbReference type="CDD" id="cd19166">
    <property type="entry name" value="HemeO-bac"/>
    <property type="match status" value="1"/>
</dbReference>
<dbReference type="Pfam" id="PF01126">
    <property type="entry name" value="Heme_oxygenase"/>
    <property type="match status" value="1"/>
</dbReference>
<gene>
    <name evidence="1" type="ORF">QNI22_28530</name>
</gene>
<dbReference type="GO" id="GO:0006788">
    <property type="term" value="P:heme oxidation"/>
    <property type="evidence" value="ECO:0007669"/>
    <property type="project" value="InterPro"/>
</dbReference>
<reference evidence="1" key="1">
    <citation type="submission" date="2023-05" db="EMBL/GenBank/DDBJ databases">
        <authorList>
            <person name="Zhang X."/>
        </authorList>
    </citation>
    <scope>NUCLEOTIDE SEQUENCE</scope>
    <source>
        <strain evidence="1">BD1B2-1</strain>
    </source>
</reference>
<protein>
    <submittedName>
        <fullName evidence="1">Biliverdin-producing heme oxygenase</fullName>
    </submittedName>
</protein>
<dbReference type="SUPFAM" id="SSF48613">
    <property type="entry name" value="Heme oxygenase-like"/>
    <property type="match status" value="1"/>
</dbReference>
<dbReference type="RefSeq" id="WP_314516122.1">
    <property type="nucleotide sequence ID" value="NZ_JASJOU010000012.1"/>
</dbReference>
<dbReference type="Proteomes" id="UP001232063">
    <property type="component" value="Unassembled WGS sequence"/>
</dbReference>
<evidence type="ECO:0000313" key="1">
    <source>
        <dbReference type="EMBL" id="MDJ1504641.1"/>
    </source>
</evidence>
<dbReference type="InterPro" id="IPR016084">
    <property type="entry name" value="Haem_Oase-like_multi-hlx"/>
</dbReference>
<organism evidence="1 2">
    <name type="scientific">Xanthocytophaga agilis</name>
    <dbReference type="NCBI Taxonomy" id="3048010"/>
    <lineage>
        <taxon>Bacteria</taxon>
        <taxon>Pseudomonadati</taxon>
        <taxon>Bacteroidota</taxon>
        <taxon>Cytophagia</taxon>
        <taxon>Cytophagales</taxon>
        <taxon>Rhodocytophagaceae</taxon>
        <taxon>Xanthocytophaga</taxon>
    </lineage>
</organism>
<dbReference type="AlphaFoldDB" id="A0AAE3R6A6"/>
<proteinExistence type="predicted"/>
<dbReference type="Gene3D" id="1.20.910.10">
    <property type="entry name" value="Heme oxygenase-like"/>
    <property type="match status" value="1"/>
</dbReference>